<protein>
    <submittedName>
        <fullName evidence="1">Uncharacterized protein</fullName>
    </submittedName>
</protein>
<gene>
    <name evidence="1" type="ORF">MNBD_UNCLBAC01-120</name>
</gene>
<reference evidence="1" key="1">
    <citation type="submission" date="2018-06" db="EMBL/GenBank/DDBJ databases">
        <authorList>
            <person name="Zhirakovskaya E."/>
        </authorList>
    </citation>
    <scope>NUCLEOTIDE SEQUENCE</scope>
</reference>
<evidence type="ECO:0000313" key="1">
    <source>
        <dbReference type="EMBL" id="VAX36055.1"/>
    </source>
</evidence>
<dbReference type="AlphaFoldDB" id="A0A3B1DVK8"/>
<accession>A0A3B1DVK8</accession>
<organism evidence="1">
    <name type="scientific">hydrothermal vent metagenome</name>
    <dbReference type="NCBI Taxonomy" id="652676"/>
    <lineage>
        <taxon>unclassified sequences</taxon>
        <taxon>metagenomes</taxon>
        <taxon>ecological metagenomes</taxon>
    </lineage>
</organism>
<name>A0A3B1DVK8_9ZZZZ</name>
<dbReference type="EMBL" id="UOGJ01000079">
    <property type="protein sequence ID" value="VAX36055.1"/>
    <property type="molecule type" value="Genomic_DNA"/>
</dbReference>
<feature type="non-terminal residue" evidence="1">
    <location>
        <position position="1"/>
    </location>
</feature>
<sequence>DDIQLSKKEEENVRWEESVVPVEMCLVWE</sequence>
<proteinExistence type="predicted"/>